<dbReference type="RefSeq" id="WP_146530504.1">
    <property type="nucleotide sequence ID" value="NZ_SJPV01000013.1"/>
</dbReference>
<dbReference type="OrthoDB" id="9791139at2"/>
<organism evidence="1 2">
    <name type="scientific">Novipirellula artificiosorum</name>
    <dbReference type="NCBI Taxonomy" id="2528016"/>
    <lineage>
        <taxon>Bacteria</taxon>
        <taxon>Pseudomonadati</taxon>
        <taxon>Planctomycetota</taxon>
        <taxon>Planctomycetia</taxon>
        <taxon>Pirellulales</taxon>
        <taxon>Pirellulaceae</taxon>
        <taxon>Novipirellula</taxon>
    </lineage>
</organism>
<name>A0A5C6D5N8_9BACT</name>
<accession>A0A5C6D5N8</accession>
<sequence length="316" mass="35017">MSSKADVTKKVSAIAPAWWDYTTLEQALIEEAAALSIAEIQSLSRPGFQVVIYDTLEDFYLAEALEYVDAWRQSTDDNPVGICGPIGPTEQLPLVARLINTLDIDVRSGHFWGMDEWVIDGKEVSPSHPLSFEKCDREALFDRLDSRLRMPNANLHFPRADTGVYRASWEDGVRCAVMQGGQGDVKHWAFNDPLRREGQWADAPPTPQQYRQLGTRVVELHPLTIAQNARTSGGGNISLVPTSAVTVGPLETWKAEKVSIWHAGTHDNPFGQRLTAFMISKGIANSAVPMSLLADHPNVQFNYYRAGIGTCSIEMH</sequence>
<evidence type="ECO:0000313" key="2">
    <source>
        <dbReference type="Proteomes" id="UP000319143"/>
    </source>
</evidence>
<dbReference type="SUPFAM" id="SSF100950">
    <property type="entry name" value="NagB/RpiA/CoA transferase-like"/>
    <property type="match status" value="1"/>
</dbReference>
<dbReference type="AlphaFoldDB" id="A0A5C6D5N8"/>
<gene>
    <name evidence="1" type="ORF">Poly41_57570</name>
</gene>
<protein>
    <submittedName>
        <fullName evidence="1">Glucosamine-6-phosphate deaminase</fullName>
    </submittedName>
</protein>
<comment type="caution">
    <text evidence="1">The sequence shown here is derived from an EMBL/GenBank/DDBJ whole genome shotgun (WGS) entry which is preliminary data.</text>
</comment>
<reference evidence="1 2" key="1">
    <citation type="submission" date="2019-02" db="EMBL/GenBank/DDBJ databases">
        <title>Deep-cultivation of Planctomycetes and their phenomic and genomic characterization uncovers novel biology.</title>
        <authorList>
            <person name="Wiegand S."/>
            <person name="Jogler M."/>
            <person name="Boedeker C."/>
            <person name="Pinto D."/>
            <person name="Vollmers J."/>
            <person name="Rivas-Marin E."/>
            <person name="Kohn T."/>
            <person name="Peeters S.H."/>
            <person name="Heuer A."/>
            <person name="Rast P."/>
            <person name="Oberbeckmann S."/>
            <person name="Bunk B."/>
            <person name="Jeske O."/>
            <person name="Meyerdierks A."/>
            <person name="Storesund J.E."/>
            <person name="Kallscheuer N."/>
            <person name="Luecker S."/>
            <person name="Lage O.M."/>
            <person name="Pohl T."/>
            <person name="Merkel B.J."/>
            <person name="Hornburger P."/>
            <person name="Mueller R.-W."/>
            <person name="Bruemmer F."/>
            <person name="Labrenz M."/>
            <person name="Spormann A.M."/>
            <person name="Op Den Camp H."/>
            <person name="Overmann J."/>
            <person name="Amann R."/>
            <person name="Jetten M.S.M."/>
            <person name="Mascher T."/>
            <person name="Medema M.H."/>
            <person name="Devos D.P."/>
            <person name="Kaster A.-K."/>
            <person name="Ovreas L."/>
            <person name="Rohde M."/>
            <person name="Galperin M.Y."/>
            <person name="Jogler C."/>
        </authorList>
    </citation>
    <scope>NUCLEOTIDE SEQUENCE [LARGE SCALE GENOMIC DNA]</scope>
    <source>
        <strain evidence="1 2">Poly41</strain>
    </source>
</reference>
<evidence type="ECO:0000313" key="1">
    <source>
        <dbReference type="EMBL" id="TWU32272.1"/>
    </source>
</evidence>
<dbReference type="Proteomes" id="UP000319143">
    <property type="component" value="Unassembled WGS sequence"/>
</dbReference>
<proteinExistence type="predicted"/>
<keyword evidence="2" id="KW-1185">Reference proteome</keyword>
<dbReference type="EMBL" id="SJPV01000013">
    <property type="protein sequence ID" value="TWU32272.1"/>
    <property type="molecule type" value="Genomic_DNA"/>
</dbReference>
<dbReference type="InterPro" id="IPR037171">
    <property type="entry name" value="NagB/RpiA_transferase-like"/>
</dbReference>
<dbReference type="Gene3D" id="3.40.50.1360">
    <property type="match status" value="1"/>
</dbReference>